<comment type="subcellular location">
    <subcellularLocation>
        <location evidence="1">Nucleus</location>
    </subcellularLocation>
</comment>
<organism evidence="7 8">
    <name type="scientific">Klebsormidium nitens</name>
    <name type="common">Green alga</name>
    <name type="synonym">Ulothrix nitens</name>
    <dbReference type="NCBI Taxonomy" id="105231"/>
    <lineage>
        <taxon>Eukaryota</taxon>
        <taxon>Viridiplantae</taxon>
        <taxon>Streptophyta</taxon>
        <taxon>Klebsormidiophyceae</taxon>
        <taxon>Klebsormidiales</taxon>
        <taxon>Klebsormidiaceae</taxon>
        <taxon>Klebsormidium</taxon>
    </lineage>
</organism>
<dbReference type="PANTHER" id="PTHR10501">
    <property type="entry name" value="U1 SMALL NUCLEAR RIBONUCLEOPROTEIN A/U2 SMALL NUCLEAR RIBONUCLEOPROTEIN B"/>
    <property type="match status" value="1"/>
</dbReference>
<dbReference type="SUPFAM" id="SSF54928">
    <property type="entry name" value="RNA-binding domain, RBD"/>
    <property type="match status" value="1"/>
</dbReference>
<protein>
    <submittedName>
        <fullName evidence="7">RNA binding protein</fullName>
    </submittedName>
</protein>
<dbReference type="FunFam" id="3.30.70.330:FF:000037">
    <property type="entry name" value="RNA-binding protein with multiple splicing 2"/>
    <property type="match status" value="1"/>
</dbReference>
<evidence type="ECO:0000259" key="6">
    <source>
        <dbReference type="PROSITE" id="PS50102"/>
    </source>
</evidence>
<feature type="region of interest" description="Disordered" evidence="5">
    <location>
        <begin position="1"/>
        <end position="20"/>
    </location>
</feature>
<evidence type="ECO:0000256" key="4">
    <source>
        <dbReference type="PROSITE-ProRule" id="PRU00176"/>
    </source>
</evidence>
<keyword evidence="2 4" id="KW-0694">RNA-binding</keyword>
<feature type="domain" description="RRM" evidence="6">
    <location>
        <begin position="227"/>
        <end position="306"/>
    </location>
</feature>
<keyword evidence="3" id="KW-0539">Nucleus</keyword>
<dbReference type="SMART" id="SM00360">
    <property type="entry name" value="RRM"/>
    <property type="match status" value="2"/>
</dbReference>
<evidence type="ECO:0000256" key="2">
    <source>
        <dbReference type="ARBA" id="ARBA00022884"/>
    </source>
</evidence>
<dbReference type="EMBL" id="DF236950">
    <property type="protein sequence ID" value="GAQ77624.1"/>
    <property type="molecule type" value="Genomic_DNA"/>
</dbReference>
<keyword evidence="8" id="KW-1185">Reference proteome</keyword>
<dbReference type="Gene3D" id="3.30.70.330">
    <property type="match status" value="2"/>
</dbReference>
<dbReference type="OMA" id="HSAIMAM"/>
<sequence>MASVGTPTSDTSFAVSHSADQNGHEEVRTLFVSGLPEDVRERELYNLMRTFEGYEGSQIKRAAKSSKPVGFATFRTQAQALAVRESLNDTLFDPDIDARLQIDLAKQNSKVLKRGRPGELQQPREKKLRSAIPPLVTLPPLDSYALAAAAVGGANSPFSTPTLLQGLLGAQSVAGTSSLFANDPYAAALVSHLQQQHQHSQQARNLPFGSNFAPLNVERSPINPPCSTLFVTNLVDGTKEDELKSMFIRVPGFRKLRLVQGNGKRGPTAFVEFADTEASSQAMHQLQGIPLRFAESGGLTVQFARQQMRPSSATQF</sequence>
<evidence type="ECO:0000256" key="3">
    <source>
        <dbReference type="ARBA" id="ARBA00023242"/>
    </source>
</evidence>
<evidence type="ECO:0000256" key="5">
    <source>
        <dbReference type="SAM" id="MobiDB-lite"/>
    </source>
</evidence>
<dbReference type="Pfam" id="PF00076">
    <property type="entry name" value="RRM_1"/>
    <property type="match status" value="2"/>
</dbReference>
<dbReference type="Proteomes" id="UP000054558">
    <property type="component" value="Unassembled WGS sequence"/>
</dbReference>
<dbReference type="OrthoDB" id="431169at2759"/>
<dbReference type="AlphaFoldDB" id="A0A0U9HKD7"/>
<evidence type="ECO:0000313" key="7">
    <source>
        <dbReference type="EMBL" id="GAQ77624.1"/>
    </source>
</evidence>
<dbReference type="GO" id="GO:0005634">
    <property type="term" value="C:nucleus"/>
    <property type="evidence" value="ECO:0007669"/>
    <property type="project" value="UniProtKB-SubCell"/>
</dbReference>
<dbReference type="InterPro" id="IPR035979">
    <property type="entry name" value="RBD_domain_sf"/>
</dbReference>
<dbReference type="STRING" id="105231.A0A0U9HKD7"/>
<dbReference type="InterPro" id="IPR012677">
    <property type="entry name" value="Nucleotide-bd_a/b_plait_sf"/>
</dbReference>
<dbReference type="GO" id="GO:0003729">
    <property type="term" value="F:mRNA binding"/>
    <property type="evidence" value="ECO:0000318"/>
    <property type="project" value="GO_Central"/>
</dbReference>
<dbReference type="InterPro" id="IPR000504">
    <property type="entry name" value="RRM_dom"/>
</dbReference>
<feature type="domain" description="RRM" evidence="6">
    <location>
        <begin position="28"/>
        <end position="107"/>
    </location>
</feature>
<evidence type="ECO:0000313" key="8">
    <source>
        <dbReference type="Proteomes" id="UP000054558"/>
    </source>
</evidence>
<proteinExistence type="predicted"/>
<name>A0A0U9HKD7_KLENI</name>
<dbReference type="PROSITE" id="PS50102">
    <property type="entry name" value="RRM"/>
    <property type="match status" value="2"/>
</dbReference>
<accession>A0A0U9HKD7</accession>
<reference evidence="7 8" key="1">
    <citation type="journal article" date="2014" name="Nat. Commun.">
        <title>Klebsormidium flaccidum genome reveals primary factors for plant terrestrial adaptation.</title>
        <authorList>
            <person name="Hori K."/>
            <person name="Maruyama F."/>
            <person name="Fujisawa T."/>
            <person name="Togashi T."/>
            <person name="Yamamoto N."/>
            <person name="Seo M."/>
            <person name="Sato S."/>
            <person name="Yamada T."/>
            <person name="Mori H."/>
            <person name="Tajima N."/>
            <person name="Moriyama T."/>
            <person name="Ikeuchi M."/>
            <person name="Watanabe M."/>
            <person name="Wada H."/>
            <person name="Kobayashi K."/>
            <person name="Saito M."/>
            <person name="Masuda T."/>
            <person name="Sasaki-Sekimoto Y."/>
            <person name="Mashiguchi K."/>
            <person name="Awai K."/>
            <person name="Shimojima M."/>
            <person name="Masuda S."/>
            <person name="Iwai M."/>
            <person name="Nobusawa T."/>
            <person name="Narise T."/>
            <person name="Kondo S."/>
            <person name="Saito H."/>
            <person name="Sato R."/>
            <person name="Murakawa M."/>
            <person name="Ihara Y."/>
            <person name="Oshima-Yamada Y."/>
            <person name="Ohtaka K."/>
            <person name="Satoh M."/>
            <person name="Sonobe K."/>
            <person name="Ishii M."/>
            <person name="Ohtani R."/>
            <person name="Kanamori-Sato M."/>
            <person name="Honoki R."/>
            <person name="Miyazaki D."/>
            <person name="Mochizuki H."/>
            <person name="Umetsu J."/>
            <person name="Higashi K."/>
            <person name="Shibata D."/>
            <person name="Kamiya Y."/>
            <person name="Sato N."/>
            <person name="Nakamura Y."/>
            <person name="Tabata S."/>
            <person name="Ida S."/>
            <person name="Kurokawa K."/>
            <person name="Ohta H."/>
        </authorList>
    </citation>
    <scope>NUCLEOTIDE SEQUENCE [LARGE SCALE GENOMIC DNA]</scope>
    <source>
        <strain evidence="7 8">NIES-2285</strain>
    </source>
</reference>
<gene>
    <name evidence="7" type="ORF">KFL_000010730</name>
</gene>
<evidence type="ECO:0000256" key="1">
    <source>
        <dbReference type="ARBA" id="ARBA00004123"/>
    </source>
</evidence>